<evidence type="ECO:0000256" key="6">
    <source>
        <dbReference type="ARBA" id="ARBA00022723"/>
    </source>
</evidence>
<dbReference type="Proteomes" id="UP000694846">
    <property type="component" value="Unplaced"/>
</dbReference>
<evidence type="ECO:0000256" key="14">
    <source>
        <dbReference type="RuleBase" id="RU000461"/>
    </source>
</evidence>
<dbReference type="PANTHER" id="PTHR24292">
    <property type="entry name" value="CYTOCHROME P450"/>
    <property type="match status" value="1"/>
</dbReference>
<dbReference type="PROSITE" id="PS00086">
    <property type="entry name" value="CYTOCHROME_P450"/>
    <property type="match status" value="1"/>
</dbReference>
<evidence type="ECO:0000256" key="7">
    <source>
        <dbReference type="ARBA" id="ARBA00022824"/>
    </source>
</evidence>
<dbReference type="PANTHER" id="PTHR24292:SF45">
    <property type="entry name" value="CYTOCHROME P450 6G1-RELATED"/>
    <property type="match status" value="1"/>
</dbReference>
<dbReference type="AlphaFoldDB" id="A0A2S2QRN3"/>
<dbReference type="SUPFAM" id="SSF48264">
    <property type="entry name" value="Cytochrome P450"/>
    <property type="match status" value="1"/>
</dbReference>
<evidence type="ECO:0000256" key="3">
    <source>
        <dbReference type="ARBA" id="ARBA00004406"/>
    </source>
</evidence>
<dbReference type="InterPro" id="IPR050476">
    <property type="entry name" value="Insect_CytP450_Detox"/>
</dbReference>
<protein>
    <submittedName>
        <fullName evidence="18">Probable cytochrome P450 6a13</fullName>
    </submittedName>
    <submittedName>
        <fullName evidence="16">Putative Cytochrome p450</fullName>
    </submittedName>
</protein>
<dbReference type="Pfam" id="PF00067">
    <property type="entry name" value="p450"/>
    <property type="match status" value="1"/>
</dbReference>
<evidence type="ECO:0000256" key="4">
    <source>
        <dbReference type="ARBA" id="ARBA00010617"/>
    </source>
</evidence>
<comment type="similarity">
    <text evidence="4 14">Belongs to the cytochrome P450 family.</text>
</comment>
<evidence type="ECO:0000256" key="12">
    <source>
        <dbReference type="ARBA" id="ARBA00023136"/>
    </source>
</evidence>
<organism evidence="16">
    <name type="scientific">Sipha flava</name>
    <name type="common">yellow sugarcane aphid</name>
    <dbReference type="NCBI Taxonomy" id="143950"/>
    <lineage>
        <taxon>Eukaryota</taxon>
        <taxon>Metazoa</taxon>
        <taxon>Ecdysozoa</taxon>
        <taxon>Arthropoda</taxon>
        <taxon>Hexapoda</taxon>
        <taxon>Insecta</taxon>
        <taxon>Pterygota</taxon>
        <taxon>Neoptera</taxon>
        <taxon>Paraneoptera</taxon>
        <taxon>Hemiptera</taxon>
        <taxon>Sternorrhyncha</taxon>
        <taxon>Aphidomorpha</taxon>
        <taxon>Aphidoidea</taxon>
        <taxon>Aphididae</taxon>
        <taxon>Sipha</taxon>
    </lineage>
</organism>
<evidence type="ECO:0000256" key="15">
    <source>
        <dbReference type="SAM" id="Phobius"/>
    </source>
</evidence>
<dbReference type="GO" id="GO:0004497">
    <property type="term" value="F:monooxygenase activity"/>
    <property type="evidence" value="ECO:0007669"/>
    <property type="project" value="UniProtKB-KW"/>
</dbReference>
<evidence type="ECO:0000256" key="11">
    <source>
        <dbReference type="ARBA" id="ARBA00023033"/>
    </source>
</evidence>
<dbReference type="GO" id="GO:0020037">
    <property type="term" value="F:heme binding"/>
    <property type="evidence" value="ECO:0007669"/>
    <property type="project" value="InterPro"/>
</dbReference>
<evidence type="ECO:0000256" key="5">
    <source>
        <dbReference type="ARBA" id="ARBA00022617"/>
    </source>
</evidence>
<keyword evidence="12 15" id="KW-0472">Membrane</keyword>
<dbReference type="FunFam" id="1.10.630.10:FF:000042">
    <property type="entry name" value="Cytochrome P450"/>
    <property type="match status" value="1"/>
</dbReference>
<dbReference type="InterPro" id="IPR017972">
    <property type="entry name" value="Cyt_P450_CS"/>
</dbReference>
<keyword evidence="6 13" id="KW-0479">Metal-binding</keyword>
<evidence type="ECO:0000313" key="16">
    <source>
        <dbReference type="EMBL" id="MBY80395.1"/>
    </source>
</evidence>
<dbReference type="OrthoDB" id="2789670at2759"/>
<evidence type="ECO:0000256" key="13">
    <source>
        <dbReference type="PIRSR" id="PIRSR602401-1"/>
    </source>
</evidence>
<feature type="binding site" description="axial binding residue" evidence="13">
    <location>
        <position position="459"/>
    </location>
    <ligand>
        <name>heme</name>
        <dbReference type="ChEBI" id="CHEBI:30413"/>
    </ligand>
    <ligandPart>
        <name>Fe</name>
        <dbReference type="ChEBI" id="CHEBI:18248"/>
    </ligandPart>
</feature>
<comment type="cofactor">
    <cofactor evidence="1 13">
        <name>heme</name>
        <dbReference type="ChEBI" id="CHEBI:30413"/>
    </cofactor>
</comment>
<dbReference type="PRINTS" id="PR00463">
    <property type="entry name" value="EP450I"/>
</dbReference>
<gene>
    <name evidence="16" type="primary">Cyp6a13_2</name>
    <name evidence="18" type="synonym">LOC112683667</name>
    <name evidence="16" type="ORF">g.99537</name>
</gene>
<evidence type="ECO:0000256" key="10">
    <source>
        <dbReference type="ARBA" id="ARBA00023004"/>
    </source>
</evidence>
<keyword evidence="8" id="KW-0492">Microsome</keyword>
<keyword evidence="5 13" id="KW-0349">Heme</keyword>
<evidence type="ECO:0000313" key="18">
    <source>
        <dbReference type="RefSeq" id="XP_025410587.1"/>
    </source>
</evidence>
<dbReference type="InterPro" id="IPR036396">
    <property type="entry name" value="Cyt_P450_sf"/>
</dbReference>
<keyword evidence="10 13" id="KW-0408">Iron</keyword>
<accession>A0A2S2QRN3</accession>
<dbReference type="GO" id="GO:0005506">
    <property type="term" value="F:iron ion binding"/>
    <property type="evidence" value="ECO:0007669"/>
    <property type="project" value="InterPro"/>
</dbReference>
<dbReference type="InterPro" id="IPR002401">
    <property type="entry name" value="Cyt_P450_E_grp-I"/>
</dbReference>
<reference evidence="16" key="1">
    <citation type="submission" date="2018-04" db="EMBL/GenBank/DDBJ databases">
        <title>Transcriptome assembly of Sipha flava.</title>
        <authorList>
            <person name="Scully E.D."/>
            <person name="Geib S.M."/>
            <person name="Palmer N.A."/>
            <person name="Koch K."/>
            <person name="Bradshaw J."/>
            <person name="Heng-Moss T."/>
            <person name="Sarath G."/>
        </authorList>
    </citation>
    <scope>NUCLEOTIDE SEQUENCE</scope>
</reference>
<keyword evidence="11 14" id="KW-0503">Monooxygenase</keyword>
<proteinExistence type="inferred from homology"/>
<evidence type="ECO:0000256" key="1">
    <source>
        <dbReference type="ARBA" id="ARBA00001971"/>
    </source>
</evidence>
<dbReference type="InterPro" id="IPR001128">
    <property type="entry name" value="Cyt_P450"/>
</dbReference>
<keyword evidence="9 14" id="KW-0560">Oxidoreductase</keyword>
<feature type="transmembrane region" description="Helical" evidence="15">
    <location>
        <begin position="6"/>
        <end position="32"/>
    </location>
</feature>
<dbReference type="RefSeq" id="XP_025410587.1">
    <property type="nucleotide sequence ID" value="XM_025554802.1"/>
</dbReference>
<sequence>MSLIFSLIATIQHLIITVALGLIFALLLYIYFTWTFDKWKNLNVPYVRPIPLFGNYLNNVLCINHPADTYKLIYRKLAGHKYGGFFQMRTPYLMIRDPEMITNILNKDFSYFPNRGIYTDYSADPMSENLFFLYYPRWKIIRNKISPAFSPGKLKQMLDQIKECSDTMMENIYKKLDDISNEIEVRSILARFSLDVIATCAFGLILNKNYEDQSEFHMYGKTLFQPSPRILIRELCLMISPKLLKILRFPNFPPKASAFFHRIFHETISHREKNNLIRHDIVQNLIQARKELVLNPNLSQDEKFTETQIVANAFVMFAAGFETVSTALSFCLHELSLKKHIQDKVRMEIKTKQSKHNGVLDSEFLKELHYLDMVIAETLRKYPATFALFREAVKTYHVPNDSLVIKKGQKLIIPIMSLHNDPKYFNDPEVFDPDRFLPEEKAKRPNGVYLPFGDGLRVCIGKRFAQMEMKLSLVKILSKFEVEPCEKTEIPIQFSNLSIIVLPNSEEVWLKFNKLSD</sequence>
<evidence type="ECO:0000256" key="9">
    <source>
        <dbReference type="ARBA" id="ARBA00023002"/>
    </source>
</evidence>
<keyword evidence="17" id="KW-1185">Reference proteome</keyword>
<dbReference type="SMR" id="A0A2S2QRN3"/>
<keyword evidence="7" id="KW-0256">Endoplasmic reticulum</keyword>
<keyword evidence="15" id="KW-0812">Transmembrane</keyword>
<keyword evidence="15" id="KW-1133">Transmembrane helix</keyword>
<comment type="subcellular location">
    <subcellularLocation>
        <location evidence="3">Endoplasmic reticulum membrane</location>
        <topology evidence="3">Peripheral membrane protein</topology>
    </subcellularLocation>
    <subcellularLocation>
        <location evidence="2">Microsome membrane</location>
        <topology evidence="2">Peripheral membrane protein</topology>
    </subcellularLocation>
</comment>
<evidence type="ECO:0000313" key="17">
    <source>
        <dbReference type="Proteomes" id="UP000694846"/>
    </source>
</evidence>
<dbReference type="Gene3D" id="1.10.630.10">
    <property type="entry name" value="Cytochrome P450"/>
    <property type="match status" value="1"/>
</dbReference>
<name>A0A2S2QRN3_9HEMI</name>
<dbReference type="CDD" id="cd11056">
    <property type="entry name" value="CYP6-like"/>
    <property type="match status" value="1"/>
</dbReference>
<evidence type="ECO:0000256" key="8">
    <source>
        <dbReference type="ARBA" id="ARBA00022848"/>
    </source>
</evidence>
<dbReference type="GO" id="GO:0005789">
    <property type="term" value="C:endoplasmic reticulum membrane"/>
    <property type="evidence" value="ECO:0007669"/>
    <property type="project" value="UniProtKB-SubCell"/>
</dbReference>
<evidence type="ECO:0000256" key="2">
    <source>
        <dbReference type="ARBA" id="ARBA00004174"/>
    </source>
</evidence>
<dbReference type="PRINTS" id="PR00385">
    <property type="entry name" value="P450"/>
</dbReference>
<dbReference type="GO" id="GO:0016705">
    <property type="term" value="F:oxidoreductase activity, acting on paired donors, with incorporation or reduction of molecular oxygen"/>
    <property type="evidence" value="ECO:0007669"/>
    <property type="project" value="InterPro"/>
</dbReference>
<reference evidence="18" key="2">
    <citation type="submission" date="2025-04" db="UniProtKB">
        <authorList>
            <consortium name="RefSeq"/>
        </authorList>
    </citation>
    <scope>IDENTIFICATION</scope>
    <source>
        <tissue evidence="18">Whole body</tissue>
    </source>
</reference>
<dbReference type="EMBL" id="GGMS01011192">
    <property type="protein sequence ID" value="MBY80395.1"/>
    <property type="molecule type" value="Transcribed_RNA"/>
</dbReference>